<dbReference type="GO" id="GO:0005886">
    <property type="term" value="C:plasma membrane"/>
    <property type="evidence" value="ECO:0007669"/>
    <property type="project" value="UniProtKB-SubCell"/>
</dbReference>
<dbReference type="EMBL" id="SUMC01000014">
    <property type="protein sequence ID" value="TKA10440.1"/>
    <property type="molecule type" value="Genomic_DNA"/>
</dbReference>
<feature type="transmembrane region" description="Helical" evidence="5">
    <location>
        <begin position="286"/>
        <end position="305"/>
    </location>
</feature>
<name>A0A4U0SKN3_9ACTN</name>
<evidence type="ECO:0000256" key="4">
    <source>
        <dbReference type="ARBA" id="ARBA00023136"/>
    </source>
</evidence>
<dbReference type="Gene3D" id="1.20.1250.20">
    <property type="entry name" value="MFS general substrate transporter like domains"/>
    <property type="match status" value="2"/>
</dbReference>
<dbReference type="PANTHER" id="PTHR23527:SF1">
    <property type="entry name" value="BLL3282 PROTEIN"/>
    <property type="match status" value="1"/>
</dbReference>
<comment type="caution">
    <text evidence="7">The sequence shown here is derived from an EMBL/GenBank/DDBJ whole genome shotgun (WGS) entry which is preliminary data.</text>
</comment>
<dbReference type="PANTHER" id="PTHR23527">
    <property type="entry name" value="BLL3282 PROTEIN"/>
    <property type="match status" value="1"/>
</dbReference>
<feature type="domain" description="Major facilitator superfamily (MFS) profile" evidence="6">
    <location>
        <begin position="13"/>
        <end position="402"/>
    </location>
</feature>
<sequence>MSRSVRFQGAGYRWVVLAAGVIAQAAAATVLQGLPSLAPVLRSTYGLSLPELGVVLGSGTAGLLLALVGWGILADRVGERWVMSAGLVLSALALFLASRAGRPVTLIACLVAAGAAGASVNAASGRAVLAWFPRAKRGLAMGLRQTAIPVGAAAAAVGLPAAALRWGLSSAFVCMAGVCLLGALVVVVLVREAPAEPLRLVKPVAPGPSPSRSPSRERGPVLVLCAVSLLLVVPQTAVVSFLVVYLVEGFHVSAGAAAGLLAVVQMGGGAARIGLGWWSDRAGLRLRSLGTVALAAAGLFAVLSLLGALHWIAAVPVMALAGVVAISWNGLAFTAVGELADPRRVGLVLGVQNTAVAAGMAVTPPALGALVERFSWGPAFAVVMCSAVLARLLLRGPIRAERGAAAAPPDSVVPLPRGNARGSAR</sequence>
<feature type="transmembrane region" description="Helical" evidence="5">
    <location>
        <begin position="252"/>
        <end position="274"/>
    </location>
</feature>
<feature type="transmembrane region" description="Helical" evidence="5">
    <location>
        <begin position="311"/>
        <end position="333"/>
    </location>
</feature>
<dbReference type="SUPFAM" id="SSF103473">
    <property type="entry name" value="MFS general substrate transporter"/>
    <property type="match status" value="1"/>
</dbReference>
<dbReference type="Pfam" id="PF07690">
    <property type="entry name" value="MFS_1"/>
    <property type="match status" value="1"/>
</dbReference>
<evidence type="ECO:0000256" key="3">
    <source>
        <dbReference type="ARBA" id="ARBA00022989"/>
    </source>
</evidence>
<evidence type="ECO:0000256" key="1">
    <source>
        <dbReference type="ARBA" id="ARBA00004651"/>
    </source>
</evidence>
<keyword evidence="2 5" id="KW-0812">Transmembrane</keyword>
<comment type="subcellular location">
    <subcellularLocation>
        <location evidence="1">Cell membrane</location>
        <topology evidence="1">Multi-pass membrane protein</topology>
    </subcellularLocation>
</comment>
<evidence type="ECO:0000256" key="2">
    <source>
        <dbReference type="ARBA" id="ARBA00022692"/>
    </source>
</evidence>
<feature type="transmembrane region" description="Helical" evidence="5">
    <location>
        <begin position="54"/>
        <end position="74"/>
    </location>
</feature>
<keyword evidence="8" id="KW-1185">Reference proteome</keyword>
<evidence type="ECO:0000259" key="6">
    <source>
        <dbReference type="PROSITE" id="PS50850"/>
    </source>
</evidence>
<reference evidence="7 8" key="1">
    <citation type="submission" date="2019-04" db="EMBL/GenBank/DDBJ databases">
        <title>Streptomyces oryziradicis sp. nov., a novel actinomycete isolated from rhizosphere soil of rice (Oryza sativa L.).</title>
        <authorList>
            <person name="Li C."/>
        </authorList>
    </citation>
    <scope>NUCLEOTIDE SEQUENCE [LARGE SCALE GENOMIC DNA]</scope>
    <source>
        <strain evidence="7 8">NEAU-C40</strain>
    </source>
</reference>
<dbReference type="InterPro" id="IPR020846">
    <property type="entry name" value="MFS_dom"/>
</dbReference>
<dbReference type="RefSeq" id="WP_136724793.1">
    <property type="nucleotide sequence ID" value="NZ_SUMC01000014.1"/>
</dbReference>
<dbReference type="InterPro" id="IPR011701">
    <property type="entry name" value="MFS"/>
</dbReference>
<dbReference type="GO" id="GO:0022857">
    <property type="term" value="F:transmembrane transporter activity"/>
    <property type="evidence" value="ECO:0007669"/>
    <property type="project" value="InterPro"/>
</dbReference>
<dbReference type="Proteomes" id="UP000305778">
    <property type="component" value="Unassembled WGS sequence"/>
</dbReference>
<dbReference type="InterPro" id="IPR036259">
    <property type="entry name" value="MFS_trans_sf"/>
</dbReference>
<feature type="transmembrane region" description="Helical" evidence="5">
    <location>
        <begin position="104"/>
        <end position="125"/>
    </location>
</feature>
<protein>
    <submittedName>
        <fullName evidence="7">MFS transporter</fullName>
    </submittedName>
</protein>
<dbReference type="PROSITE" id="PS50850">
    <property type="entry name" value="MFS"/>
    <property type="match status" value="1"/>
</dbReference>
<proteinExistence type="predicted"/>
<keyword evidence="3 5" id="KW-1133">Transmembrane helix</keyword>
<gene>
    <name evidence="7" type="ORF">FCI23_17315</name>
</gene>
<keyword evidence="4 5" id="KW-0472">Membrane</keyword>
<feature type="transmembrane region" description="Helical" evidence="5">
    <location>
        <begin position="374"/>
        <end position="394"/>
    </location>
</feature>
<accession>A0A4U0SKN3</accession>
<feature type="transmembrane region" description="Helical" evidence="5">
    <location>
        <begin position="146"/>
        <end position="164"/>
    </location>
</feature>
<feature type="transmembrane region" description="Helical" evidence="5">
    <location>
        <begin position="170"/>
        <end position="190"/>
    </location>
</feature>
<dbReference type="InterPro" id="IPR052952">
    <property type="entry name" value="MFS-Transporter"/>
</dbReference>
<evidence type="ECO:0000313" key="8">
    <source>
        <dbReference type="Proteomes" id="UP000305778"/>
    </source>
</evidence>
<feature type="transmembrane region" description="Helical" evidence="5">
    <location>
        <begin position="12"/>
        <end position="34"/>
    </location>
</feature>
<dbReference type="AlphaFoldDB" id="A0A4U0SKN3"/>
<feature type="transmembrane region" description="Helical" evidence="5">
    <location>
        <begin position="81"/>
        <end position="98"/>
    </location>
</feature>
<feature type="transmembrane region" description="Helical" evidence="5">
    <location>
        <begin position="221"/>
        <end position="246"/>
    </location>
</feature>
<evidence type="ECO:0000256" key="5">
    <source>
        <dbReference type="SAM" id="Phobius"/>
    </source>
</evidence>
<feature type="transmembrane region" description="Helical" evidence="5">
    <location>
        <begin position="345"/>
        <end position="362"/>
    </location>
</feature>
<evidence type="ECO:0000313" key="7">
    <source>
        <dbReference type="EMBL" id="TKA10440.1"/>
    </source>
</evidence>
<dbReference type="OrthoDB" id="8628659at2"/>
<organism evidence="7 8">
    <name type="scientific">Actinacidiphila oryziradicis</name>
    <dbReference type="NCBI Taxonomy" id="2571141"/>
    <lineage>
        <taxon>Bacteria</taxon>
        <taxon>Bacillati</taxon>
        <taxon>Actinomycetota</taxon>
        <taxon>Actinomycetes</taxon>
        <taxon>Kitasatosporales</taxon>
        <taxon>Streptomycetaceae</taxon>
        <taxon>Actinacidiphila</taxon>
    </lineage>
</organism>